<proteinExistence type="predicted"/>
<organism evidence="1 2">
    <name type="scientific">Lactobacillus crispatus</name>
    <dbReference type="NCBI Taxonomy" id="47770"/>
    <lineage>
        <taxon>Bacteria</taxon>
        <taxon>Bacillati</taxon>
        <taxon>Bacillota</taxon>
        <taxon>Bacilli</taxon>
        <taxon>Lactobacillales</taxon>
        <taxon>Lactobacillaceae</taxon>
        <taxon>Lactobacillus</taxon>
    </lineage>
</organism>
<sequence>MAETHLKDMIIPTVFGNWVQNLSEKTNNFIKSGIMTADSDLGGRLNQPGTKITIPYINDLDGTPNNWTDDTDIPVDNLTSGSQVGMKFYQNKAFGETDLSRLMTGAPIQQQIASRFANFWNTSDQVMLFAVLKGMFQVDDIANSKVLDLTVQSPTDANFSAKGFIAALSLIGDQPENILSAIAVNSTTYAMMKSQNLIDPIQPSNGATPINVYNGKQVVIDDDIPVNDDGTSVAYLFGNGAIRYSTSMYGTQVVDEPLKQGGRESVVQKRVGCIHPAGMSIEPSFVPTKANFPTPEDFAKKEAWTMPKDVDVKKVHLVEYKFKLDPFFVLKQKSQKAVDKAKQNAEQDTDKDQGK</sequence>
<comment type="caution">
    <text evidence="1">The sequence shown here is derived from an EMBL/GenBank/DDBJ whole genome shotgun (WGS) entry which is preliminary data.</text>
</comment>
<protein>
    <submittedName>
        <fullName evidence="1">Replication protein</fullName>
    </submittedName>
</protein>
<evidence type="ECO:0000313" key="2">
    <source>
        <dbReference type="Proteomes" id="UP001434419"/>
    </source>
</evidence>
<dbReference type="EMBL" id="JBETVU010000012">
    <property type="protein sequence ID" value="MES5150837.1"/>
    <property type="molecule type" value="Genomic_DNA"/>
</dbReference>
<gene>
    <name evidence="1" type="ORF">ABVC42_13355</name>
</gene>
<accession>A0ABV2BC69</accession>
<keyword evidence="2" id="KW-1185">Reference proteome</keyword>
<name>A0ABV2BC69_9LACO</name>
<reference evidence="1" key="1">
    <citation type="submission" date="2024-06" db="EMBL/GenBank/DDBJ databases">
        <title>Vaginal Lactobacillus fatty acid response mechanisms reveal a metabolite-targeted strategy for bacterial vaginosis treatment.</title>
        <authorList>
            <person name="Zhu M."/>
            <person name="Blainey P.C."/>
            <person name="Bloom S.M."/>
            <person name="Kwon D.S."/>
        </authorList>
    </citation>
    <scope>NUCLEOTIDE SEQUENCE</scope>
    <source>
        <strain evidence="1">194_F1_1</strain>
    </source>
</reference>
<dbReference type="Proteomes" id="UP001434419">
    <property type="component" value="Unassembled WGS sequence"/>
</dbReference>
<dbReference type="RefSeq" id="WP_005722541.1">
    <property type="nucleotide sequence ID" value="NZ_CP083389.1"/>
</dbReference>
<evidence type="ECO:0000313" key="1">
    <source>
        <dbReference type="EMBL" id="MES5150837.1"/>
    </source>
</evidence>